<evidence type="ECO:0000256" key="1">
    <source>
        <dbReference type="SAM" id="Coils"/>
    </source>
</evidence>
<reference evidence="2" key="1">
    <citation type="submission" date="2022-06" db="EMBL/GenBank/DDBJ databases">
        <title>Idiomarina rhizosphaerae M1R2S28.</title>
        <authorList>
            <person name="Sun J.-Q."/>
            <person name="Li L.-F."/>
        </authorList>
    </citation>
    <scope>NUCLEOTIDE SEQUENCE</scope>
    <source>
        <strain evidence="2">M1R2S28</strain>
    </source>
</reference>
<dbReference type="RefSeq" id="WP_253616743.1">
    <property type="nucleotide sequence ID" value="NZ_JAMZDE010000001.1"/>
</dbReference>
<dbReference type="AlphaFoldDB" id="A0A9X2FS18"/>
<keyword evidence="3" id="KW-1185">Reference proteome</keyword>
<dbReference type="EMBL" id="JAMZDE010000001">
    <property type="protein sequence ID" value="MCP1337991.1"/>
    <property type="molecule type" value="Genomic_DNA"/>
</dbReference>
<comment type="caution">
    <text evidence="2">The sequence shown here is derived from an EMBL/GenBank/DDBJ whole genome shotgun (WGS) entry which is preliminary data.</text>
</comment>
<organism evidence="2 3">
    <name type="scientific">Idiomarina rhizosphaerae</name>
    <dbReference type="NCBI Taxonomy" id="2961572"/>
    <lineage>
        <taxon>Bacteria</taxon>
        <taxon>Pseudomonadati</taxon>
        <taxon>Pseudomonadota</taxon>
        <taxon>Gammaproteobacteria</taxon>
        <taxon>Alteromonadales</taxon>
        <taxon>Idiomarinaceae</taxon>
        <taxon>Idiomarina</taxon>
    </lineage>
</organism>
<gene>
    <name evidence="2" type="ORF">NJR55_00165</name>
</gene>
<accession>A0A9X2FS18</accession>
<proteinExistence type="predicted"/>
<evidence type="ECO:0000313" key="3">
    <source>
        <dbReference type="Proteomes" id="UP001139474"/>
    </source>
</evidence>
<keyword evidence="1" id="KW-0175">Coiled coil</keyword>
<dbReference type="Proteomes" id="UP001139474">
    <property type="component" value="Unassembled WGS sequence"/>
</dbReference>
<sequence length="614" mass="69646">MKSIGMKGVGVAVVLATLLWHMDAKPKEKVSMQQQIEQRKQLNIARYKQLRTLDDKALAKFLWMEEESNYYGVMESLSLDMKPYEIEYSTSVLARLNDYDDSQTMSDAFLSSLLAVKRTDLMECRRYSNGHGFALRKGFSFPFAHELTFDALVLDNGEKLRIPDFTKGEMETRDIVRRGDAYCVPALDNKSASQPTAIKGEFSTELPEKLIQFELTADDVGKTQDKDGYRITLVEMNDYSYVIEVDVKTPPQTTLRKQDIIGEAKAKNGRYIRNRITDRIPVKNYERVESLLGKLINKAANGNLNKSEAQKALNDLNKRMAEDESSTLYSAFAFHGPFETAEVTILAGGESGKDVKQALELPVYSFAQKAPAKQIDFDALPTVKATLPIYNGGSEVNASYVDLSAEAMHNEIEIRQRNITHDPGIKHPKQVFLHYPTVQSDLFIHIFDRYDIADSSDVQFFDADGKPVTVIDDKNSAFRFTVSRLEYDPELFTAPPTRVRANISVLTAPNIIKDNYAKNDLPAGVSLEENKLTIDYAEFTPREIEDADSRRVQRRNHVFVKDSQGYLAEISTLSLPRQDGKPVDVYYFYGQPESFEIWYKGETETVDFELDVEL</sequence>
<name>A0A9X2FS18_9GAMM</name>
<feature type="coiled-coil region" evidence="1">
    <location>
        <begin position="299"/>
        <end position="326"/>
    </location>
</feature>
<protein>
    <submittedName>
        <fullName evidence="2">Uncharacterized protein</fullName>
    </submittedName>
</protein>
<evidence type="ECO:0000313" key="2">
    <source>
        <dbReference type="EMBL" id="MCP1337991.1"/>
    </source>
</evidence>